<feature type="transmembrane region" description="Helical" evidence="1">
    <location>
        <begin position="67"/>
        <end position="89"/>
    </location>
</feature>
<keyword evidence="3" id="KW-1185">Reference proteome</keyword>
<evidence type="ECO:0000313" key="3">
    <source>
        <dbReference type="Proteomes" id="UP000831768"/>
    </source>
</evidence>
<gene>
    <name evidence="2" type="ORF">MW046_14565</name>
</gene>
<keyword evidence="1" id="KW-0472">Membrane</keyword>
<proteinExistence type="predicted"/>
<sequence length="91" mass="9698">MDAIVTLLVVAKILALVLGSIVALLAYRAYLRTKIDGLQYFAVGLSIITVGTVLVGIFHHLMGLRSVVGMLIESLIISVGFVVVIVGLYGR</sequence>
<organism evidence="2 3">
    <name type="scientific">Halocatena salina</name>
    <dbReference type="NCBI Taxonomy" id="2934340"/>
    <lineage>
        <taxon>Archaea</taxon>
        <taxon>Methanobacteriati</taxon>
        <taxon>Methanobacteriota</taxon>
        <taxon>Stenosarchaea group</taxon>
        <taxon>Halobacteria</taxon>
        <taxon>Halobacteriales</taxon>
        <taxon>Natronomonadaceae</taxon>
        <taxon>Halocatena</taxon>
    </lineage>
</organism>
<geneLocation type="plasmid" evidence="2 3">
    <name>unnamed1</name>
</geneLocation>
<dbReference type="EMBL" id="CP096020">
    <property type="protein sequence ID" value="UPM44578.1"/>
    <property type="molecule type" value="Genomic_DNA"/>
</dbReference>
<accession>A0A8U0A7U7</accession>
<keyword evidence="1" id="KW-1133">Transmembrane helix</keyword>
<dbReference type="Proteomes" id="UP000831768">
    <property type="component" value="Plasmid unnamed1"/>
</dbReference>
<reference evidence="2" key="1">
    <citation type="submission" date="2022-04" db="EMBL/GenBank/DDBJ databases">
        <title>Halocatena sp. nov., isolated from a salt lake.</title>
        <authorList>
            <person name="Cui H.-L."/>
        </authorList>
    </citation>
    <scope>NUCLEOTIDE SEQUENCE</scope>
    <source>
        <strain evidence="2">AD-1</strain>
        <plasmid evidence="2">unnamed1</plasmid>
    </source>
</reference>
<dbReference type="AlphaFoldDB" id="A0A8U0A7U7"/>
<dbReference type="InterPro" id="IPR055943">
    <property type="entry name" value="DUF7521"/>
</dbReference>
<feature type="transmembrane region" description="Helical" evidence="1">
    <location>
        <begin position="38"/>
        <end position="61"/>
    </location>
</feature>
<dbReference type="Pfam" id="PF24365">
    <property type="entry name" value="DUF7521"/>
    <property type="match status" value="1"/>
</dbReference>
<feature type="transmembrane region" description="Helical" evidence="1">
    <location>
        <begin position="6"/>
        <end position="26"/>
    </location>
</feature>
<dbReference type="KEGG" id="haad:MW046_14565"/>
<name>A0A8U0A7U7_9EURY</name>
<evidence type="ECO:0000313" key="2">
    <source>
        <dbReference type="EMBL" id="UPM44578.1"/>
    </source>
</evidence>
<protein>
    <submittedName>
        <fullName evidence="2">Uncharacterized protein</fullName>
    </submittedName>
</protein>
<keyword evidence="1" id="KW-0812">Transmembrane</keyword>
<evidence type="ECO:0000256" key="1">
    <source>
        <dbReference type="SAM" id="Phobius"/>
    </source>
</evidence>
<keyword evidence="2" id="KW-0614">Plasmid</keyword>